<dbReference type="GeneID" id="111117122"/>
<keyword evidence="2" id="KW-1185">Reference proteome</keyword>
<evidence type="ECO:0000313" key="3">
    <source>
        <dbReference type="RefSeq" id="XP_022311917.1"/>
    </source>
</evidence>
<keyword evidence="1" id="KW-0472">Membrane</keyword>
<sequence>MNITVNSLTKGIALYNAKEPPLNTSCPGYGTSATIEVCEVQVLGCCNKKFQDICQPCDPKCVNNLCDSHTGSCIYGCSNANKQSPNCTICKKGFSGSNCTQLCDRCKNESVYNNITGDFSQGCKDHLNGSRDDGFYSMIANAILAFLLAVAIALIVFQRRRISALQYDRQMMDQHNIYQGENKSHNYDNMGVLEETHEYTCLDSARELHFQDSSVL</sequence>
<reference evidence="3" key="1">
    <citation type="submission" date="2025-08" db="UniProtKB">
        <authorList>
            <consortium name="RefSeq"/>
        </authorList>
    </citation>
    <scope>IDENTIFICATION</scope>
    <source>
        <tissue evidence="3">Whole sample</tissue>
    </source>
</reference>
<proteinExistence type="predicted"/>
<keyword evidence="1" id="KW-0812">Transmembrane</keyword>
<evidence type="ECO:0000313" key="2">
    <source>
        <dbReference type="Proteomes" id="UP000694844"/>
    </source>
</evidence>
<dbReference type="AlphaFoldDB" id="A0A8B8C847"/>
<dbReference type="KEGG" id="cvn:111117122"/>
<feature type="transmembrane region" description="Helical" evidence="1">
    <location>
        <begin position="135"/>
        <end position="157"/>
    </location>
</feature>
<accession>A0A8B8C847</accession>
<organism evidence="2 3">
    <name type="scientific">Crassostrea virginica</name>
    <name type="common">Eastern oyster</name>
    <dbReference type="NCBI Taxonomy" id="6565"/>
    <lineage>
        <taxon>Eukaryota</taxon>
        <taxon>Metazoa</taxon>
        <taxon>Spiralia</taxon>
        <taxon>Lophotrochozoa</taxon>
        <taxon>Mollusca</taxon>
        <taxon>Bivalvia</taxon>
        <taxon>Autobranchia</taxon>
        <taxon>Pteriomorphia</taxon>
        <taxon>Ostreida</taxon>
        <taxon>Ostreoidea</taxon>
        <taxon>Ostreidae</taxon>
        <taxon>Crassostrea</taxon>
    </lineage>
</organism>
<gene>
    <name evidence="3" type="primary">LOC111117122</name>
</gene>
<dbReference type="RefSeq" id="XP_022311917.1">
    <property type="nucleotide sequence ID" value="XM_022456209.1"/>
</dbReference>
<protein>
    <submittedName>
        <fullName evidence="3">Uncharacterized protein LOC111117122</fullName>
    </submittedName>
</protein>
<dbReference type="Proteomes" id="UP000694844">
    <property type="component" value="Chromosome 10"/>
</dbReference>
<evidence type="ECO:0000256" key="1">
    <source>
        <dbReference type="SAM" id="Phobius"/>
    </source>
</evidence>
<name>A0A8B8C847_CRAVI</name>
<keyword evidence="1" id="KW-1133">Transmembrane helix</keyword>